<organism evidence="7">
    <name type="scientific">uncultured Sulfurovum sp</name>
    <dbReference type="NCBI Taxonomy" id="269237"/>
    <lineage>
        <taxon>Bacteria</taxon>
        <taxon>Pseudomonadati</taxon>
        <taxon>Campylobacterota</taxon>
        <taxon>Epsilonproteobacteria</taxon>
        <taxon>Campylobacterales</taxon>
        <taxon>Sulfurovaceae</taxon>
        <taxon>Sulfurovum</taxon>
        <taxon>environmental samples</taxon>
    </lineage>
</organism>
<evidence type="ECO:0000256" key="2">
    <source>
        <dbReference type="ARBA" id="ARBA00022475"/>
    </source>
</evidence>
<evidence type="ECO:0000256" key="6">
    <source>
        <dbReference type="SAM" id="Phobius"/>
    </source>
</evidence>
<feature type="transmembrane region" description="Helical" evidence="6">
    <location>
        <begin position="334"/>
        <end position="355"/>
    </location>
</feature>
<feature type="transmembrane region" description="Helical" evidence="6">
    <location>
        <begin position="152"/>
        <end position="174"/>
    </location>
</feature>
<protein>
    <submittedName>
        <fullName evidence="7">Polysaccharide biosynthesis protein</fullName>
    </submittedName>
</protein>
<accession>A0A6S6TLK4</accession>
<feature type="transmembrane region" description="Helical" evidence="6">
    <location>
        <begin position="90"/>
        <end position="115"/>
    </location>
</feature>
<feature type="transmembrane region" description="Helical" evidence="6">
    <location>
        <begin position="21"/>
        <end position="40"/>
    </location>
</feature>
<keyword evidence="3 6" id="KW-0812">Transmembrane</keyword>
<feature type="transmembrane region" description="Helical" evidence="6">
    <location>
        <begin position="391"/>
        <end position="409"/>
    </location>
</feature>
<feature type="transmembrane region" description="Helical" evidence="6">
    <location>
        <begin position="121"/>
        <end position="140"/>
    </location>
</feature>
<dbReference type="GO" id="GO:0005886">
    <property type="term" value="C:plasma membrane"/>
    <property type="evidence" value="ECO:0007669"/>
    <property type="project" value="UniProtKB-SubCell"/>
</dbReference>
<keyword evidence="5 6" id="KW-0472">Membrane</keyword>
<gene>
    <name evidence="7" type="ORF">HELGO_WM1454</name>
</gene>
<feature type="transmembrane region" description="Helical" evidence="6">
    <location>
        <begin position="257"/>
        <end position="279"/>
    </location>
</feature>
<dbReference type="InterPro" id="IPR050833">
    <property type="entry name" value="Poly_Biosynth_Transport"/>
</dbReference>
<feature type="transmembrane region" description="Helical" evidence="6">
    <location>
        <begin position="367"/>
        <end position="385"/>
    </location>
</feature>
<feature type="transmembrane region" description="Helical" evidence="6">
    <location>
        <begin position="60"/>
        <end position="78"/>
    </location>
</feature>
<evidence type="ECO:0000256" key="3">
    <source>
        <dbReference type="ARBA" id="ARBA00022692"/>
    </source>
</evidence>
<comment type="subcellular location">
    <subcellularLocation>
        <location evidence="1">Cell membrane</location>
        <topology evidence="1">Multi-pass membrane protein</topology>
    </subcellularLocation>
</comment>
<feature type="transmembrane region" description="Helical" evidence="6">
    <location>
        <begin position="300"/>
        <end position="328"/>
    </location>
</feature>
<keyword evidence="2" id="KW-1003">Cell membrane</keyword>
<feature type="transmembrane region" description="Helical" evidence="6">
    <location>
        <begin position="180"/>
        <end position="201"/>
    </location>
</feature>
<dbReference type="InterPro" id="IPR002797">
    <property type="entry name" value="Polysacc_synth"/>
</dbReference>
<dbReference type="Pfam" id="PF01943">
    <property type="entry name" value="Polysacc_synt"/>
    <property type="match status" value="1"/>
</dbReference>
<dbReference type="EMBL" id="CACVAP010000093">
    <property type="protein sequence ID" value="CAA6820135.1"/>
    <property type="molecule type" value="Genomic_DNA"/>
</dbReference>
<keyword evidence="4 6" id="KW-1133">Transmembrane helix</keyword>
<evidence type="ECO:0000256" key="4">
    <source>
        <dbReference type="ARBA" id="ARBA00022989"/>
    </source>
</evidence>
<feature type="transmembrane region" description="Helical" evidence="6">
    <location>
        <begin position="216"/>
        <end position="237"/>
    </location>
</feature>
<evidence type="ECO:0000256" key="5">
    <source>
        <dbReference type="ARBA" id="ARBA00023136"/>
    </source>
</evidence>
<reference evidence="7" key="1">
    <citation type="submission" date="2020-01" db="EMBL/GenBank/DDBJ databases">
        <authorList>
            <person name="Meier V. D."/>
            <person name="Meier V D."/>
        </authorList>
    </citation>
    <scope>NUCLEOTIDE SEQUENCE</scope>
    <source>
        <strain evidence="7">HLG_WM_MAG_06</strain>
    </source>
</reference>
<evidence type="ECO:0000313" key="7">
    <source>
        <dbReference type="EMBL" id="CAA6820135.1"/>
    </source>
</evidence>
<dbReference type="CDD" id="cd13128">
    <property type="entry name" value="MATE_Wzx_like"/>
    <property type="match status" value="1"/>
</dbReference>
<name>A0A6S6TLK4_9BACT</name>
<evidence type="ECO:0000256" key="1">
    <source>
        <dbReference type="ARBA" id="ARBA00004651"/>
    </source>
</evidence>
<dbReference type="PANTHER" id="PTHR30250:SF11">
    <property type="entry name" value="O-ANTIGEN TRANSPORTER-RELATED"/>
    <property type="match status" value="1"/>
</dbReference>
<proteinExistence type="predicted"/>
<dbReference type="AlphaFoldDB" id="A0A6S6TLK4"/>
<sequence length="431" mass="49568">MISKFKSLKNHQGFMKYFKNTSWLLFGQIFKMIIGFFVIITLTRYLGPEKFGLLSYAQSYVGIFVAFATLGIDVILVRELTKNKGNSNKLIGTAFFSKVFISIIAIFIIFILNMFMTDKEAVLLTNIIAFILLFQSINTIDTFFQANVISKHSVLANTIAFMFSSLMKIILIYLEADLIYFAYVLLLDSIFIAIGYIYVYIKQKQSLLKWSFDKEIALYFLKNGWPLMLVALAAFVYTRTDQVMIKHLIDNEAVGNYAAAVKISELFYFIPLLITQSIFPKIIEMKSKSEKEYFALLEKLYKILVWSVIPISISLFIFSDLIVSILYGSQYVQASSILSILAFAIIFNAIGTVTTKVLYAEHYERKYLYRSLLGVVVNIGLNFYFISIYGIQGAAISTLITLFIIYYIYDILDKDLHKFYYLKLICYIPSK</sequence>
<dbReference type="PANTHER" id="PTHR30250">
    <property type="entry name" value="PST FAMILY PREDICTED COLANIC ACID TRANSPORTER"/>
    <property type="match status" value="1"/>
</dbReference>